<dbReference type="InterPro" id="IPR002347">
    <property type="entry name" value="SDR_fam"/>
</dbReference>
<sequence length="324" mass="35737">KTDPRLNQHKLISMLFEAVTLCAAALGLSFYFKFWQGGVCKSEKRLDGKRIIVTGTTSGIGYETALDLAKRGATVIMACRNEKLALECRSRMLECSPEVKPQQLVVKTLDLASFQSIRAFCDAIKAEYDAIDALVCNAGISSVNERDAKTRDGLPMVMGTNHVGHFLLVKLLLPLVLRGKSASNKGRVIVVSSKMHYFALFNPKNMFKGLLGTEYSNSKLANVAFCRELAKRNRTEPLITASLHPGLIATGITRFDTINRTLVHHIVYPFTKSAFAGSQTTLHCLLDDDIVSGAYYSDCALTKESSSVTEHFCSTLWDETDKLL</sequence>
<proteinExistence type="predicted"/>
<dbReference type="SUPFAM" id="SSF51735">
    <property type="entry name" value="NAD(P)-binding Rossmann-fold domains"/>
    <property type="match status" value="1"/>
</dbReference>
<evidence type="ECO:0000313" key="4">
    <source>
        <dbReference type="Proteomes" id="UP001626550"/>
    </source>
</evidence>
<dbReference type="InterPro" id="IPR036291">
    <property type="entry name" value="NAD(P)-bd_dom_sf"/>
</dbReference>
<dbReference type="PANTHER" id="PTHR43157">
    <property type="entry name" value="PHOSPHATIDYLINOSITOL-GLYCAN BIOSYNTHESIS CLASS F PROTEIN-RELATED"/>
    <property type="match status" value="1"/>
</dbReference>
<dbReference type="PRINTS" id="PR00081">
    <property type="entry name" value="GDHRDH"/>
</dbReference>
<dbReference type="Proteomes" id="UP001626550">
    <property type="component" value="Unassembled WGS sequence"/>
</dbReference>
<evidence type="ECO:0000256" key="2">
    <source>
        <dbReference type="SAM" id="Phobius"/>
    </source>
</evidence>
<keyword evidence="2" id="KW-0472">Membrane</keyword>
<dbReference type="Gene3D" id="3.40.50.720">
    <property type="entry name" value="NAD(P)-binding Rossmann-like Domain"/>
    <property type="match status" value="1"/>
</dbReference>
<keyword evidence="2" id="KW-0812">Transmembrane</keyword>
<evidence type="ECO:0008006" key="5">
    <source>
        <dbReference type="Google" id="ProtNLM"/>
    </source>
</evidence>
<dbReference type="GO" id="GO:0016491">
    <property type="term" value="F:oxidoreductase activity"/>
    <property type="evidence" value="ECO:0007669"/>
    <property type="project" value="UniProtKB-KW"/>
</dbReference>
<dbReference type="EMBL" id="JBJKFK010007495">
    <property type="protein sequence ID" value="KAL3307387.1"/>
    <property type="molecule type" value="Genomic_DNA"/>
</dbReference>
<evidence type="ECO:0000256" key="1">
    <source>
        <dbReference type="ARBA" id="ARBA00023002"/>
    </source>
</evidence>
<reference evidence="3 4" key="1">
    <citation type="submission" date="2024-11" db="EMBL/GenBank/DDBJ databases">
        <title>Adaptive evolution of stress response genes in parasites aligns with host niche diversity.</title>
        <authorList>
            <person name="Hahn C."/>
            <person name="Resl P."/>
        </authorList>
    </citation>
    <scope>NUCLEOTIDE SEQUENCE [LARGE SCALE GENOMIC DNA]</scope>
    <source>
        <strain evidence="3">EGGRZ-B1_66</strain>
        <tissue evidence="3">Body</tissue>
    </source>
</reference>
<evidence type="ECO:0000313" key="3">
    <source>
        <dbReference type="EMBL" id="KAL3307387.1"/>
    </source>
</evidence>
<organism evidence="3 4">
    <name type="scientific">Cichlidogyrus casuarinus</name>
    <dbReference type="NCBI Taxonomy" id="1844966"/>
    <lineage>
        <taxon>Eukaryota</taxon>
        <taxon>Metazoa</taxon>
        <taxon>Spiralia</taxon>
        <taxon>Lophotrochozoa</taxon>
        <taxon>Platyhelminthes</taxon>
        <taxon>Monogenea</taxon>
        <taxon>Monopisthocotylea</taxon>
        <taxon>Dactylogyridea</taxon>
        <taxon>Ancyrocephalidae</taxon>
        <taxon>Cichlidogyrus</taxon>
    </lineage>
</organism>
<dbReference type="PANTHER" id="PTHR43157:SF31">
    <property type="entry name" value="PHOSPHATIDYLINOSITOL-GLYCAN BIOSYNTHESIS CLASS F PROTEIN"/>
    <property type="match status" value="1"/>
</dbReference>
<keyword evidence="2" id="KW-1133">Transmembrane helix</keyword>
<keyword evidence="4" id="KW-1185">Reference proteome</keyword>
<name>A0ABD2PKM7_9PLAT</name>
<comment type="caution">
    <text evidence="3">The sequence shown here is derived from an EMBL/GenBank/DDBJ whole genome shotgun (WGS) entry which is preliminary data.</text>
</comment>
<feature type="transmembrane region" description="Helical" evidence="2">
    <location>
        <begin position="12"/>
        <end position="32"/>
    </location>
</feature>
<feature type="non-terminal residue" evidence="3">
    <location>
        <position position="1"/>
    </location>
</feature>
<protein>
    <recommendedName>
        <fullName evidence="5">Retinol dehydrogenase 11</fullName>
    </recommendedName>
</protein>
<dbReference type="AlphaFoldDB" id="A0ABD2PKM7"/>
<accession>A0ABD2PKM7</accession>
<gene>
    <name evidence="3" type="ORF">Ciccas_014099</name>
</gene>
<dbReference type="Pfam" id="PF00106">
    <property type="entry name" value="adh_short"/>
    <property type="match status" value="1"/>
</dbReference>
<keyword evidence="1" id="KW-0560">Oxidoreductase</keyword>